<organism evidence="2 3">
    <name type="scientific">Cupriavidus pampae</name>
    <dbReference type="NCBI Taxonomy" id="659251"/>
    <lineage>
        <taxon>Bacteria</taxon>
        <taxon>Pseudomonadati</taxon>
        <taxon>Pseudomonadota</taxon>
        <taxon>Betaproteobacteria</taxon>
        <taxon>Burkholderiales</taxon>
        <taxon>Burkholderiaceae</taxon>
        <taxon>Cupriavidus</taxon>
    </lineage>
</organism>
<dbReference type="Proteomes" id="UP000706525">
    <property type="component" value="Unassembled WGS sequence"/>
</dbReference>
<evidence type="ECO:0000259" key="1">
    <source>
        <dbReference type="Pfam" id="PF18760"/>
    </source>
</evidence>
<feature type="domain" description="ART-PolyVal-like" evidence="1">
    <location>
        <begin position="431"/>
        <end position="565"/>
    </location>
</feature>
<dbReference type="RefSeq" id="WP_377744553.1">
    <property type="nucleotide sequence ID" value="NZ_JBHSEJ010000013.1"/>
</dbReference>
<gene>
    <name evidence="2" type="ORF">LMG32289_05612</name>
</gene>
<feature type="domain" description="ART-PolyVal-like" evidence="1">
    <location>
        <begin position="792"/>
        <end position="935"/>
    </location>
</feature>
<dbReference type="Pfam" id="PF18760">
    <property type="entry name" value="ART-PolyVal"/>
    <property type="match status" value="5"/>
</dbReference>
<dbReference type="InterPro" id="IPR049522">
    <property type="entry name" value="ART-PolyVal_dom"/>
</dbReference>
<evidence type="ECO:0000313" key="3">
    <source>
        <dbReference type="Proteomes" id="UP000706525"/>
    </source>
</evidence>
<proteinExistence type="predicted"/>
<name>A0ABN7ZEM2_9BURK</name>
<feature type="domain" description="ART-PolyVal-like" evidence="1">
    <location>
        <begin position="982"/>
        <end position="1113"/>
    </location>
</feature>
<protein>
    <recommendedName>
        <fullName evidence="1">ART-PolyVal-like domain-containing protein</fullName>
    </recommendedName>
</protein>
<accession>A0ABN7ZEM2</accession>
<evidence type="ECO:0000313" key="2">
    <source>
        <dbReference type="EMBL" id="CAG9184419.1"/>
    </source>
</evidence>
<reference evidence="2 3" key="1">
    <citation type="submission" date="2021-08" db="EMBL/GenBank/DDBJ databases">
        <authorList>
            <person name="Peeters C."/>
        </authorList>
    </citation>
    <scope>NUCLEOTIDE SEQUENCE [LARGE SCALE GENOMIC DNA]</scope>
    <source>
        <strain evidence="2 3">LMG 32289</strain>
    </source>
</reference>
<comment type="caution">
    <text evidence="2">The sequence shown here is derived from an EMBL/GenBank/DDBJ whole genome shotgun (WGS) entry which is preliminary data.</text>
</comment>
<feature type="domain" description="ART-PolyVal-like" evidence="1">
    <location>
        <begin position="50"/>
        <end position="199"/>
    </location>
</feature>
<keyword evidence="3" id="KW-1185">Reference proteome</keyword>
<sequence>MQSTPTASLHFAAGLASPFGQRALQRLRPTPSDVTTQPFEAWFHGSTICDARGEPIMAFHGSRAAFDAFAPEKAEMDGRVAPEYGRAHYFTLDPVAAAGYAASAQQFGGEVVYPVYLSLRRPYVIDLTKVAVRSVYAPGHDPAFIKRLQARGYDGIIVVDEDQDGRKPAGLLPDLQAFASEIVVFDAAQIRSAIADANDFTHPAYQNSLGRDTAFRRWLGRSRAVDASGAPLTLYHGTMADFSTFDFSRLGEASDHPTAMLGAFFSTNPDTAAQWAWDTENGGQIMPVHLAVEHPLELDGETFRALASDRSYRDLRPLVEALQARVRAGGHDGIHVRAIPGATGEDAEFAGDIWIATKPEQIKSAIGNRGTYDVGNPDIRFARSAAELLPELLEVGGAANGEDARKDGAFREAGARDAAFAAWFRDSKIVDPRGAPLVVVHATLNDFSAFELRHGEAQSHGFFFAPMNETNHYLWSYLDAVKYQEQEREGNHFFMPVYLSLQNPKTINTTDSGQWADPDDENAAIAAAKREGHDGLILRDDEHDTTFYVAFDATQIKSALGNRGTYDANHADIRFRRTETEERLQAQSEPAAALFDRWFRDSMAVDDAGLPLTLYHGTCASEPITEFCGNAYAGWFTECPARANAYTSASMDDGGEDGAIYPVHLAVHHPLDLAHLDANKTFDAATLAAAMGVPVDEVQECFDNVASGPCYWNLIDTPDFREWVEALGCDGVRIREGGVMTWAAVRAEQIASVYEHVASAAPAPAVLGPQLDAATTNDAAFRDWFRNSAAVDEAGVPLTLYHGTASDFNVFDPSMAGRNFAQDPQGLFFAENPAIEPFMSGEKAAGYTLNGQHIVPVHLCVQRPLVMAPRETHVPYEGMRTIGGTDLYDALDKPAFFARLREGGHDGAYFPYTRNGRREGMWIALAPTQVKSVFNAGSYALDNPDIRFARAGASLATAEDAGAATLPTATFEAWFQQSQVVDDFGQPLTMYHGTSNDFAAFDTKDGTTEGAAFFSTSPANVFADPFTWGQDPEDVEIRPNVKPVFLAIQNPLHVTRADVTEDGHHSFDAMRRIIAFARRAGHDGLHIVGYNEGGIEADQWAAFHPHQIKSVFNTGSFDATNDDIRFAREASATLPHVAQDGIEP</sequence>
<feature type="domain" description="ART-PolyVal-like" evidence="1">
    <location>
        <begin position="226"/>
        <end position="371"/>
    </location>
</feature>
<dbReference type="EMBL" id="CAJZAG010000012">
    <property type="protein sequence ID" value="CAG9184419.1"/>
    <property type="molecule type" value="Genomic_DNA"/>
</dbReference>